<dbReference type="AlphaFoldDB" id="A0A5C4JHR3"/>
<dbReference type="InterPro" id="IPR005025">
    <property type="entry name" value="FMN_Rdtase-like_dom"/>
</dbReference>
<dbReference type="InterPro" id="IPR029039">
    <property type="entry name" value="Flavoprotein-like_sf"/>
</dbReference>
<dbReference type="RefSeq" id="WP_138643960.1">
    <property type="nucleotide sequence ID" value="NZ_VCKW01000018.1"/>
</dbReference>
<evidence type="ECO:0000313" key="3">
    <source>
        <dbReference type="Proteomes" id="UP000309174"/>
    </source>
</evidence>
<gene>
    <name evidence="2" type="ORF">ETD83_05565</name>
</gene>
<evidence type="ECO:0000259" key="1">
    <source>
        <dbReference type="Pfam" id="PF03358"/>
    </source>
</evidence>
<dbReference type="Gene3D" id="3.40.50.360">
    <property type="match status" value="1"/>
</dbReference>
<dbReference type="GO" id="GO:0005829">
    <property type="term" value="C:cytosol"/>
    <property type="evidence" value="ECO:0007669"/>
    <property type="project" value="TreeGrafter"/>
</dbReference>
<organism evidence="2 3">
    <name type="scientific">Actinomadura soli</name>
    <dbReference type="NCBI Taxonomy" id="2508997"/>
    <lineage>
        <taxon>Bacteria</taxon>
        <taxon>Bacillati</taxon>
        <taxon>Actinomycetota</taxon>
        <taxon>Actinomycetes</taxon>
        <taxon>Streptosporangiales</taxon>
        <taxon>Thermomonosporaceae</taxon>
        <taxon>Actinomadura</taxon>
    </lineage>
</organism>
<dbReference type="EMBL" id="VCKW01000018">
    <property type="protein sequence ID" value="TMR05707.1"/>
    <property type="molecule type" value="Genomic_DNA"/>
</dbReference>
<dbReference type="OrthoDB" id="9812295at2"/>
<accession>A0A5C4JHR3</accession>
<sequence length="201" mass="21751">MAGDRPLLQVIVGTTRPGRVGERIGRWITERARTFEVFEVELVDLAAVDLPFVDEAAHPAAQRYENGHTKEWSARVAAADAFVFVTAEYNHGFSAPLKNAIDYLMYEWMYKPVGFVSYGGGVAGGTRAVQMLKQVVVSLKMTPALEAVSIPFAHEVLGTADPLDPNEVLDLAATDMLTELSRLEAALRPLRAGVPGTPAGV</sequence>
<reference evidence="2 3" key="1">
    <citation type="submission" date="2019-05" db="EMBL/GenBank/DDBJ databases">
        <title>Draft genome sequence of Actinomadura sp. 14C53.</title>
        <authorList>
            <person name="Saricaoglu S."/>
            <person name="Isik K."/>
        </authorList>
    </citation>
    <scope>NUCLEOTIDE SEQUENCE [LARGE SCALE GENOMIC DNA]</scope>
    <source>
        <strain evidence="2 3">14C53</strain>
    </source>
</reference>
<name>A0A5C4JHR3_9ACTN</name>
<dbReference type="SUPFAM" id="SSF52218">
    <property type="entry name" value="Flavoproteins"/>
    <property type="match status" value="1"/>
</dbReference>
<dbReference type="Proteomes" id="UP000309174">
    <property type="component" value="Unassembled WGS sequence"/>
</dbReference>
<evidence type="ECO:0000313" key="2">
    <source>
        <dbReference type="EMBL" id="TMR05707.1"/>
    </source>
</evidence>
<dbReference type="GO" id="GO:0010181">
    <property type="term" value="F:FMN binding"/>
    <property type="evidence" value="ECO:0007669"/>
    <property type="project" value="TreeGrafter"/>
</dbReference>
<keyword evidence="3" id="KW-1185">Reference proteome</keyword>
<proteinExistence type="predicted"/>
<dbReference type="GO" id="GO:0016491">
    <property type="term" value="F:oxidoreductase activity"/>
    <property type="evidence" value="ECO:0007669"/>
    <property type="project" value="InterPro"/>
</dbReference>
<dbReference type="Pfam" id="PF03358">
    <property type="entry name" value="FMN_red"/>
    <property type="match status" value="1"/>
</dbReference>
<comment type="caution">
    <text evidence="2">The sequence shown here is derived from an EMBL/GenBank/DDBJ whole genome shotgun (WGS) entry which is preliminary data.</text>
</comment>
<protein>
    <submittedName>
        <fullName evidence="2">NAD(P)H-dependent oxidoreductase</fullName>
    </submittedName>
</protein>
<dbReference type="PANTHER" id="PTHR30543">
    <property type="entry name" value="CHROMATE REDUCTASE"/>
    <property type="match status" value="1"/>
</dbReference>
<feature type="domain" description="NADPH-dependent FMN reductase-like" evidence="1">
    <location>
        <begin position="10"/>
        <end position="154"/>
    </location>
</feature>
<dbReference type="PANTHER" id="PTHR30543:SF21">
    <property type="entry name" value="NAD(P)H-DEPENDENT FMN REDUCTASE LOT6"/>
    <property type="match status" value="1"/>
</dbReference>
<dbReference type="InterPro" id="IPR050712">
    <property type="entry name" value="NAD(P)H-dep_reductase"/>
</dbReference>